<evidence type="ECO:0000313" key="2">
    <source>
        <dbReference type="Proteomes" id="UP000504610"/>
    </source>
</evidence>
<evidence type="ECO:0000256" key="1">
    <source>
        <dbReference type="SAM" id="Phobius"/>
    </source>
</evidence>
<keyword evidence="2" id="KW-1185">Reference proteome</keyword>
<reference evidence="3" key="2">
    <citation type="submission" date="2025-08" db="UniProtKB">
        <authorList>
            <consortium name="RefSeq"/>
        </authorList>
    </citation>
    <scope>IDENTIFICATION</scope>
    <source>
        <tissue evidence="3">Leaf</tissue>
    </source>
</reference>
<organism evidence="2 3">
    <name type="scientific">Raphanus sativus</name>
    <name type="common">Radish</name>
    <name type="synonym">Raphanus raphanistrum var. sativus</name>
    <dbReference type="NCBI Taxonomy" id="3726"/>
    <lineage>
        <taxon>Eukaryota</taxon>
        <taxon>Viridiplantae</taxon>
        <taxon>Streptophyta</taxon>
        <taxon>Embryophyta</taxon>
        <taxon>Tracheophyta</taxon>
        <taxon>Spermatophyta</taxon>
        <taxon>Magnoliopsida</taxon>
        <taxon>eudicotyledons</taxon>
        <taxon>Gunneridae</taxon>
        <taxon>Pentapetalae</taxon>
        <taxon>rosids</taxon>
        <taxon>malvids</taxon>
        <taxon>Brassicales</taxon>
        <taxon>Brassicaceae</taxon>
        <taxon>Brassiceae</taxon>
        <taxon>Raphanus</taxon>
    </lineage>
</organism>
<gene>
    <name evidence="3" type="primary">LOC108846548</name>
</gene>
<name>A0A9W3DF32_RAPSA</name>
<dbReference type="GeneID" id="108846548"/>
<keyword evidence="1" id="KW-0472">Membrane</keyword>
<protein>
    <submittedName>
        <fullName evidence="3">Uncharacterized protein LOC108846548</fullName>
    </submittedName>
</protein>
<feature type="transmembrane region" description="Helical" evidence="1">
    <location>
        <begin position="41"/>
        <end position="64"/>
    </location>
</feature>
<dbReference type="Proteomes" id="UP000504610">
    <property type="component" value="Chromosome 3"/>
</dbReference>
<dbReference type="KEGG" id="rsz:108846548"/>
<keyword evidence="1" id="KW-0812">Transmembrane</keyword>
<reference evidence="2" key="1">
    <citation type="journal article" date="2019" name="Database">
        <title>The radish genome database (RadishGD): an integrated information resource for radish genomics.</title>
        <authorList>
            <person name="Yu H.J."/>
            <person name="Baek S."/>
            <person name="Lee Y.J."/>
            <person name="Cho A."/>
            <person name="Mun J.H."/>
        </authorList>
    </citation>
    <scope>NUCLEOTIDE SEQUENCE [LARGE SCALE GENOMIC DNA]</scope>
    <source>
        <strain evidence="2">cv. WK10039</strain>
    </source>
</reference>
<sequence>MAYQTNFHQTQPFAVALGRWWSRPMLTIPPSSERSCTKKECAAMCAPCFGALLTVVGVYLIFLLNDKAQLHAKISLQSLAVSSAMWQGDFLVKIPSSRYYIYYDVDEAAVRLGSLNAAVLNITSERVSRDDTSFSLVFVAEEGSGSDDVSGELEIKLMAKHKRYVDNDEAGHFNIRCHNLTCESSFTGFKLFSLIRERGTAIE</sequence>
<dbReference type="RefSeq" id="XP_056862444.1">
    <property type="nucleotide sequence ID" value="XM_057006464.1"/>
</dbReference>
<accession>A0A9W3DF32</accession>
<keyword evidence="1" id="KW-1133">Transmembrane helix</keyword>
<dbReference type="AlphaFoldDB" id="A0A9W3DF32"/>
<evidence type="ECO:0000313" key="3">
    <source>
        <dbReference type="RefSeq" id="XP_056862444.1"/>
    </source>
</evidence>
<proteinExistence type="predicted"/>
<dbReference type="OrthoDB" id="1105329at2759"/>